<dbReference type="RefSeq" id="WP_215732288.1">
    <property type="nucleotide sequence ID" value="NZ_QLTT01000002.1"/>
</dbReference>
<proteinExistence type="predicted"/>
<comment type="caution">
    <text evidence="3">The sequence shown here is derived from an EMBL/GenBank/DDBJ whole genome shotgun (WGS) entry which is preliminary data.</text>
</comment>
<feature type="compositionally biased region" description="Basic and acidic residues" evidence="1">
    <location>
        <begin position="131"/>
        <end position="140"/>
    </location>
</feature>
<sequence>MLALTMAIAAAMSVLVPGTAVAAPDWEINEAVKGTPPSNELLDCADTIEVKVWVCYESHGDRWSVYDRDGDSASALVEWKNYRNGSLYRQGRRVNGHGAGTWAYCNKNYYEDSTLKGKQGWWDRPNGSPRTYDRESPFQS</sequence>
<name>A0ABX9ED15_9PSEU</name>
<gene>
    <name evidence="3" type="ORF">C8D87_102593</name>
</gene>
<evidence type="ECO:0000313" key="4">
    <source>
        <dbReference type="Proteomes" id="UP000248714"/>
    </source>
</evidence>
<feature type="chain" id="PRO_5047231896" description="Secreted protein" evidence="2">
    <location>
        <begin position="23"/>
        <end position="140"/>
    </location>
</feature>
<evidence type="ECO:0000313" key="3">
    <source>
        <dbReference type="EMBL" id="RAS68524.1"/>
    </source>
</evidence>
<dbReference type="EMBL" id="QLTT01000002">
    <property type="protein sequence ID" value="RAS68524.1"/>
    <property type="molecule type" value="Genomic_DNA"/>
</dbReference>
<reference evidence="3 4" key="1">
    <citation type="submission" date="2018-06" db="EMBL/GenBank/DDBJ databases">
        <title>Genomic Encyclopedia of Type Strains, Phase IV (KMG-IV): sequencing the most valuable type-strain genomes for metagenomic binning, comparative biology and taxonomic classification.</title>
        <authorList>
            <person name="Goeker M."/>
        </authorList>
    </citation>
    <scope>NUCLEOTIDE SEQUENCE [LARGE SCALE GENOMIC DNA]</scope>
    <source>
        <strain evidence="3 4">DSM 45479</strain>
    </source>
</reference>
<evidence type="ECO:0000256" key="2">
    <source>
        <dbReference type="SAM" id="SignalP"/>
    </source>
</evidence>
<organism evidence="3 4">
    <name type="scientific">Lentzea atacamensis</name>
    <dbReference type="NCBI Taxonomy" id="531938"/>
    <lineage>
        <taxon>Bacteria</taxon>
        <taxon>Bacillati</taxon>
        <taxon>Actinomycetota</taxon>
        <taxon>Actinomycetes</taxon>
        <taxon>Pseudonocardiales</taxon>
        <taxon>Pseudonocardiaceae</taxon>
        <taxon>Lentzea</taxon>
    </lineage>
</organism>
<evidence type="ECO:0000256" key="1">
    <source>
        <dbReference type="SAM" id="MobiDB-lite"/>
    </source>
</evidence>
<evidence type="ECO:0008006" key="5">
    <source>
        <dbReference type="Google" id="ProtNLM"/>
    </source>
</evidence>
<keyword evidence="2" id="KW-0732">Signal</keyword>
<keyword evidence="4" id="KW-1185">Reference proteome</keyword>
<protein>
    <recommendedName>
        <fullName evidence="5">Secreted protein</fullName>
    </recommendedName>
</protein>
<accession>A0ABX9ED15</accession>
<dbReference type="Proteomes" id="UP000248714">
    <property type="component" value="Unassembled WGS sequence"/>
</dbReference>
<feature type="signal peptide" evidence="2">
    <location>
        <begin position="1"/>
        <end position="22"/>
    </location>
</feature>
<feature type="region of interest" description="Disordered" evidence="1">
    <location>
        <begin position="120"/>
        <end position="140"/>
    </location>
</feature>